<protein>
    <submittedName>
        <fullName evidence="3">Hydrolase</fullName>
    </submittedName>
</protein>
<evidence type="ECO:0000259" key="2">
    <source>
        <dbReference type="Pfam" id="PF00561"/>
    </source>
</evidence>
<keyword evidence="4" id="KW-1185">Reference proteome</keyword>
<dbReference type="GO" id="GO:0016787">
    <property type="term" value="F:hydrolase activity"/>
    <property type="evidence" value="ECO:0007669"/>
    <property type="project" value="UniProtKB-KW"/>
</dbReference>
<evidence type="ECO:0000313" key="3">
    <source>
        <dbReference type="EMBL" id="KGM10376.1"/>
    </source>
</evidence>
<dbReference type="InterPro" id="IPR000073">
    <property type="entry name" value="AB_hydrolase_1"/>
</dbReference>
<keyword evidence="1 3" id="KW-0378">Hydrolase</keyword>
<reference evidence="3 4" key="2">
    <citation type="journal article" date="2015" name="Stand. Genomic Sci.">
        <title>Draft genome sequence of Cellulomonas carbonis T26(T) and comparative analysis of six Cellulomonas genomes.</title>
        <authorList>
            <person name="Zhuang W."/>
            <person name="Zhang S."/>
            <person name="Xia X."/>
            <person name="Wang G."/>
        </authorList>
    </citation>
    <scope>NUCLEOTIDE SEQUENCE [LARGE SCALE GENOMIC DNA]</scope>
    <source>
        <strain evidence="3 4">T26</strain>
    </source>
</reference>
<evidence type="ECO:0000256" key="1">
    <source>
        <dbReference type="ARBA" id="ARBA00022801"/>
    </source>
</evidence>
<dbReference type="OrthoDB" id="2987348at2"/>
<evidence type="ECO:0000313" key="4">
    <source>
        <dbReference type="Proteomes" id="UP000029839"/>
    </source>
</evidence>
<dbReference type="PRINTS" id="PR00412">
    <property type="entry name" value="EPOXHYDRLASE"/>
</dbReference>
<dbReference type="InterPro" id="IPR029058">
    <property type="entry name" value="AB_hydrolase_fold"/>
</dbReference>
<dbReference type="RefSeq" id="WP_052426255.1">
    <property type="nucleotide sequence ID" value="NZ_AXCY01000052.1"/>
</dbReference>
<sequence>MQSSDGDSGTPIGSTALPTLDGVGHRFVDLPGLRVHVAEAGSGPPVLLLHGFPEHWWGWRKVLPALAEHHRVIAPDLRGAGWTDAPPDGYTEEQLVADAVSLLDALGLDRVDVVGLDIGGILGFRLCLAHPDRVRRFVVMGAPHPYPALSGWLLVRVLLNVWRLWPRFAVTLPVLGPRLVSRGRQRLARHMLLGDAPDGAVWSAADIETYLGRLRDPARARAAVALYRALAVTASNRAARGAYRGTRLVTPTLGLYGAVLVEDDRDASGHPRLLLGYEPYADDMRMVHVPGTGYYLAEEQPEAVVRHVLEFFHDG</sequence>
<dbReference type="SUPFAM" id="SSF53474">
    <property type="entry name" value="alpha/beta-Hydrolases"/>
    <property type="match status" value="1"/>
</dbReference>
<name>A0A0A0BQY3_9CELL</name>
<gene>
    <name evidence="3" type="ORF">N868_15465</name>
</gene>
<dbReference type="Proteomes" id="UP000029839">
    <property type="component" value="Unassembled WGS sequence"/>
</dbReference>
<dbReference type="PRINTS" id="PR00111">
    <property type="entry name" value="ABHYDROLASE"/>
</dbReference>
<reference evidence="3 4" key="1">
    <citation type="submission" date="2013-08" db="EMBL/GenBank/DDBJ databases">
        <title>Genome sequencing of Cellulomonas carbonis T26.</title>
        <authorList>
            <person name="Chen F."/>
            <person name="Li Y."/>
            <person name="Wang G."/>
        </authorList>
    </citation>
    <scope>NUCLEOTIDE SEQUENCE [LARGE SCALE GENOMIC DNA]</scope>
    <source>
        <strain evidence="3 4">T26</strain>
    </source>
</reference>
<comment type="caution">
    <text evidence="3">The sequence shown here is derived from an EMBL/GenBank/DDBJ whole genome shotgun (WGS) entry which is preliminary data.</text>
</comment>
<dbReference type="Gene3D" id="3.40.50.1820">
    <property type="entry name" value="alpha/beta hydrolase"/>
    <property type="match status" value="1"/>
</dbReference>
<proteinExistence type="predicted"/>
<accession>A0A0A0BQY3</accession>
<dbReference type="AlphaFoldDB" id="A0A0A0BQY3"/>
<dbReference type="EMBL" id="AXCY01000052">
    <property type="protein sequence ID" value="KGM10376.1"/>
    <property type="molecule type" value="Genomic_DNA"/>
</dbReference>
<dbReference type="InterPro" id="IPR000639">
    <property type="entry name" value="Epox_hydrolase-like"/>
</dbReference>
<dbReference type="Pfam" id="PF00561">
    <property type="entry name" value="Abhydrolase_1"/>
    <property type="match status" value="1"/>
</dbReference>
<organism evidence="3 4">
    <name type="scientific">Cellulomonas carbonis T26</name>
    <dbReference type="NCBI Taxonomy" id="947969"/>
    <lineage>
        <taxon>Bacteria</taxon>
        <taxon>Bacillati</taxon>
        <taxon>Actinomycetota</taxon>
        <taxon>Actinomycetes</taxon>
        <taxon>Micrococcales</taxon>
        <taxon>Cellulomonadaceae</taxon>
        <taxon>Cellulomonas</taxon>
    </lineage>
</organism>
<feature type="domain" description="AB hydrolase-1" evidence="2">
    <location>
        <begin position="44"/>
        <end position="152"/>
    </location>
</feature>
<dbReference type="PANTHER" id="PTHR43329">
    <property type="entry name" value="EPOXIDE HYDROLASE"/>
    <property type="match status" value="1"/>
</dbReference>